<keyword evidence="8 12" id="KW-0472">Membrane</keyword>
<accession>A0A8J7FHL1</accession>
<keyword evidence="6 12" id="KW-1133">Transmembrane helix</keyword>
<feature type="transmembrane region" description="Helical" evidence="12">
    <location>
        <begin position="46"/>
        <end position="66"/>
    </location>
</feature>
<dbReference type="PANTHER" id="PTHR43469">
    <property type="entry name" value="DISULFIDE FORMATION PROTEIN-RELATED"/>
    <property type="match status" value="1"/>
</dbReference>
<gene>
    <name evidence="13" type="ORF">INR99_00950</name>
</gene>
<dbReference type="Gene3D" id="1.20.1550.10">
    <property type="entry name" value="DsbB-like"/>
    <property type="match status" value="1"/>
</dbReference>
<feature type="transmembrane region" description="Helical" evidence="12">
    <location>
        <begin position="116"/>
        <end position="140"/>
    </location>
</feature>
<evidence type="ECO:0000256" key="9">
    <source>
        <dbReference type="ARBA" id="ARBA00023157"/>
    </source>
</evidence>
<evidence type="ECO:0000256" key="5">
    <source>
        <dbReference type="ARBA" id="ARBA00022982"/>
    </source>
</evidence>
<keyword evidence="4 12" id="KW-0812">Transmembrane</keyword>
<dbReference type="AlphaFoldDB" id="A0A8J7FHL1"/>
<organism evidence="13 14">
    <name type="scientific">Chitinilyticum piscinae</name>
    <dbReference type="NCBI Taxonomy" id="2866724"/>
    <lineage>
        <taxon>Bacteria</taxon>
        <taxon>Pseudomonadati</taxon>
        <taxon>Pseudomonadota</taxon>
        <taxon>Betaproteobacteria</taxon>
        <taxon>Neisseriales</taxon>
        <taxon>Chitinibacteraceae</taxon>
        <taxon>Chitinilyticum</taxon>
    </lineage>
</organism>
<keyword evidence="3" id="KW-0813">Transport</keyword>
<keyword evidence="11" id="KW-0676">Redox-active center</keyword>
<dbReference type="RefSeq" id="WP_194114416.1">
    <property type="nucleotide sequence ID" value="NZ_JADFUA010000001.1"/>
</dbReference>
<comment type="similarity">
    <text evidence="2">Belongs to the DsbB family. BdbC subfamily.</text>
</comment>
<sequence length="146" mass="15996">MTQFPSTSRPYDWLLLFAAWLLAAASSLGALFFGEVLGYAPCTLCWYQRIAMFPLAIMLPLALFPLDLRVVRYALPLAAGGLLLAGYHWLLQLGIIAETASPCFKGSNCAEVSVSWFGFVTLPLLSLLAFSLITICLVALRIRPKP</sequence>
<dbReference type="InterPro" id="IPR003752">
    <property type="entry name" value="DiS_bond_form_DsbB/BdbC"/>
</dbReference>
<evidence type="ECO:0000256" key="2">
    <source>
        <dbReference type="ARBA" id="ARBA00007602"/>
    </source>
</evidence>
<evidence type="ECO:0000313" key="14">
    <source>
        <dbReference type="Proteomes" id="UP000604481"/>
    </source>
</evidence>
<protein>
    <submittedName>
        <fullName evidence="13">Disulfide bond formation protein B</fullName>
    </submittedName>
</protein>
<evidence type="ECO:0000256" key="1">
    <source>
        <dbReference type="ARBA" id="ARBA00004141"/>
    </source>
</evidence>
<evidence type="ECO:0000313" key="13">
    <source>
        <dbReference type="EMBL" id="MBE9607907.1"/>
    </source>
</evidence>
<name>A0A8J7FHL1_9NEIS</name>
<feature type="transmembrane region" description="Helical" evidence="12">
    <location>
        <begin position="73"/>
        <end position="96"/>
    </location>
</feature>
<dbReference type="PANTHER" id="PTHR43469:SF1">
    <property type="entry name" value="SPBETA PROPHAGE-DERIVED DISULFIDE BOND FORMATION PROTEIN B"/>
    <property type="match status" value="1"/>
</dbReference>
<evidence type="ECO:0000256" key="12">
    <source>
        <dbReference type="SAM" id="Phobius"/>
    </source>
</evidence>
<keyword evidence="9" id="KW-1015">Disulfide bond</keyword>
<dbReference type="GO" id="GO:0006457">
    <property type="term" value="P:protein folding"/>
    <property type="evidence" value="ECO:0007669"/>
    <property type="project" value="InterPro"/>
</dbReference>
<comment type="caution">
    <text evidence="13">The sequence shown here is derived from an EMBL/GenBank/DDBJ whole genome shotgun (WGS) entry which is preliminary data.</text>
</comment>
<dbReference type="InterPro" id="IPR023380">
    <property type="entry name" value="DsbB-like_sf"/>
</dbReference>
<dbReference type="InterPro" id="IPR012187">
    <property type="entry name" value="Disulphide_bond_form_BdbC"/>
</dbReference>
<keyword evidence="7" id="KW-0560">Oxidoreductase</keyword>
<dbReference type="EMBL" id="JADFUA010000001">
    <property type="protein sequence ID" value="MBE9607907.1"/>
    <property type="molecule type" value="Genomic_DNA"/>
</dbReference>
<dbReference type="SUPFAM" id="SSF158442">
    <property type="entry name" value="DsbB-like"/>
    <property type="match status" value="1"/>
</dbReference>
<dbReference type="PIRSF" id="PIRSF036659">
    <property type="entry name" value="BdbC"/>
    <property type="match status" value="1"/>
</dbReference>
<evidence type="ECO:0000256" key="6">
    <source>
        <dbReference type="ARBA" id="ARBA00022989"/>
    </source>
</evidence>
<dbReference type="GO" id="GO:0016020">
    <property type="term" value="C:membrane"/>
    <property type="evidence" value="ECO:0007669"/>
    <property type="project" value="UniProtKB-SubCell"/>
</dbReference>
<keyword evidence="5" id="KW-0249">Electron transport</keyword>
<dbReference type="Pfam" id="PF02600">
    <property type="entry name" value="DsbB"/>
    <property type="match status" value="1"/>
</dbReference>
<dbReference type="GO" id="GO:0015035">
    <property type="term" value="F:protein-disulfide reductase activity"/>
    <property type="evidence" value="ECO:0007669"/>
    <property type="project" value="InterPro"/>
</dbReference>
<keyword evidence="10" id="KW-0143">Chaperone</keyword>
<keyword evidence="14" id="KW-1185">Reference proteome</keyword>
<evidence type="ECO:0000256" key="10">
    <source>
        <dbReference type="ARBA" id="ARBA00023186"/>
    </source>
</evidence>
<evidence type="ECO:0000256" key="11">
    <source>
        <dbReference type="ARBA" id="ARBA00023284"/>
    </source>
</evidence>
<evidence type="ECO:0000256" key="7">
    <source>
        <dbReference type="ARBA" id="ARBA00023002"/>
    </source>
</evidence>
<evidence type="ECO:0000256" key="8">
    <source>
        <dbReference type="ARBA" id="ARBA00023136"/>
    </source>
</evidence>
<proteinExistence type="inferred from homology"/>
<evidence type="ECO:0000256" key="3">
    <source>
        <dbReference type="ARBA" id="ARBA00022448"/>
    </source>
</evidence>
<evidence type="ECO:0000256" key="4">
    <source>
        <dbReference type="ARBA" id="ARBA00022692"/>
    </source>
</evidence>
<dbReference type="Proteomes" id="UP000604481">
    <property type="component" value="Unassembled WGS sequence"/>
</dbReference>
<comment type="subcellular location">
    <subcellularLocation>
        <location evidence="1">Membrane</location>
        <topology evidence="1">Multi-pass membrane protein</topology>
    </subcellularLocation>
</comment>
<reference evidence="13 14" key="1">
    <citation type="submission" date="2020-10" db="EMBL/GenBank/DDBJ databases">
        <title>The genome sequence of Chitinilyticum litopenaei 4Y14.</title>
        <authorList>
            <person name="Liu Y."/>
        </authorList>
    </citation>
    <scope>NUCLEOTIDE SEQUENCE [LARGE SCALE GENOMIC DNA]</scope>
    <source>
        <strain evidence="13 14">4Y14</strain>
    </source>
</reference>